<feature type="chain" id="PRO_5013253690" evidence="1">
    <location>
        <begin position="23"/>
        <end position="132"/>
    </location>
</feature>
<keyword evidence="1" id="KW-0732">Signal</keyword>
<sequence>MAATKFLALLLTFVALLSVVAATDVPPELEEEPVIGTSRVDAAPGLADITAVHWGRCSSYFRCGRKLIFPKVKATYKCYFRTAASALPAKGPKRCGRFPYNCKNAHCKGWKVCTCTKCFRARTRVPQWCEHP</sequence>
<dbReference type="EMBL" id="KV918786">
    <property type="protein sequence ID" value="OSX79754.1"/>
    <property type="molecule type" value="Genomic_DNA"/>
</dbReference>
<keyword evidence="3" id="KW-1185">Reference proteome</keyword>
<dbReference type="Proteomes" id="UP000218209">
    <property type="component" value="Unassembled WGS sequence"/>
</dbReference>
<name>A0A1X6PFX3_PORUM</name>
<evidence type="ECO:0000313" key="3">
    <source>
        <dbReference type="Proteomes" id="UP000218209"/>
    </source>
</evidence>
<gene>
    <name evidence="2" type="ORF">BU14_0071s0009</name>
</gene>
<organism evidence="2 3">
    <name type="scientific">Porphyra umbilicalis</name>
    <name type="common">Purple laver</name>
    <name type="synonym">Red alga</name>
    <dbReference type="NCBI Taxonomy" id="2786"/>
    <lineage>
        <taxon>Eukaryota</taxon>
        <taxon>Rhodophyta</taxon>
        <taxon>Bangiophyceae</taxon>
        <taxon>Bangiales</taxon>
        <taxon>Bangiaceae</taxon>
        <taxon>Porphyra</taxon>
    </lineage>
</organism>
<evidence type="ECO:0000313" key="2">
    <source>
        <dbReference type="EMBL" id="OSX79754.1"/>
    </source>
</evidence>
<feature type="signal peptide" evidence="1">
    <location>
        <begin position="1"/>
        <end position="22"/>
    </location>
</feature>
<protein>
    <submittedName>
        <fullName evidence="2">Uncharacterized protein</fullName>
    </submittedName>
</protein>
<dbReference type="AlphaFoldDB" id="A0A1X6PFX3"/>
<reference evidence="2 3" key="1">
    <citation type="submission" date="2017-03" db="EMBL/GenBank/DDBJ databases">
        <title>WGS assembly of Porphyra umbilicalis.</title>
        <authorList>
            <person name="Brawley S.H."/>
            <person name="Blouin N.A."/>
            <person name="Ficko-Blean E."/>
            <person name="Wheeler G.L."/>
            <person name="Lohr M."/>
            <person name="Goodson H.V."/>
            <person name="Jenkins J.W."/>
            <person name="Blaby-Haas C.E."/>
            <person name="Helliwell K.E."/>
            <person name="Chan C."/>
            <person name="Marriage T."/>
            <person name="Bhattacharya D."/>
            <person name="Klein A.S."/>
            <person name="Badis Y."/>
            <person name="Brodie J."/>
            <person name="Cao Y."/>
            <person name="Collen J."/>
            <person name="Dittami S.M."/>
            <person name="Gachon C.M."/>
            <person name="Green B.R."/>
            <person name="Karpowicz S."/>
            <person name="Kim J.W."/>
            <person name="Kudahl U."/>
            <person name="Lin S."/>
            <person name="Michel G."/>
            <person name="Mittag M."/>
            <person name="Olson B.J."/>
            <person name="Pangilinan J."/>
            <person name="Peng Y."/>
            <person name="Qiu H."/>
            <person name="Shu S."/>
            <person name="Singer J.T."/>
            <person name="Smith A.G."/>
            <person name="Sprecher B.N."/>
            <person name="Wagner V."/>
            <person name="Wang W."/>
            <person name="Wang Z.-Y."/>
            <person name="Yan J."/>
            <person name="Yarish C."/>
            <person name="Zoeuner-Riek S."/>
            <person name="Zhuang Y."/>
            <person name="Zou Y."/>
            <person name="Lindquist E.A."/>
            <person name="Grimwood J."/>
            <person name="Barry K."/>
            <person name="Rokhsar D.S."/>
            <person name="Schmutz J."/>
            <person name="Stiller J.W."/>
            <person name="Grossman A.R."/>
            <person name="Prochnik S.E."/>
        </authorList>
    </citation>
    <scope>NUCLEOTIDE SEQUENCE [LARGE SCALE GENOMIC DNA]</scope>
    <source>
        <strain evidence="2">4086291</strain>
    </source>
</reference>
<evidence type="ECO:0000256" key="1">
    <source>
        <dbReference type="SAM" id="SignalP"/>
    </source>
</evidence>
<proteinExistence type="predicted"/>
<accession>A0A1X6PFX3</accession>